<dbReference type="InterPro" id="IPR011044">
    <property type="entry name" value="Quino_amine_DH_bsu"/>
</dbReference>
<evidence type="ECO:0000259" key="1">
    <source>
        <dbReference type="Pfam" id="PF13449"/>
    </source>
</evidence>
<name>F1Z4E9_9SPHN</name>
<dbReference type="Pfam" id="PF13449">
    <property type="entry name" value="Phytase-like"/>
    <property type="match status" value="1"/>
</dbReference>
<proteinExistence type="predicted"/>
<dbReference type="EMBL" id="AEWJ01000018">
    <property type="protein sequence ID" value="EGD60559.1"/>
    <property type="molecule type" value="Genomic_DNA"/>
</dbReference>
<dbReference type="SUPFAM" id="SSF50969">
    <property type="entry name" value="YVTN repeat-like/Quinoprotein amine dehydrogenase"/>
    <property type="match status" value="1"/>
</dbReference>
<dbReference type="HOGENOM" id="CLU_059147_1_0_5"/>
<dbReference type="AlphaFoldDB" id="F1Z4E9"/>
<dbReference type="InterPro" id="IPR027372">
    <property type="entry name" value="Phytase-like_dom"/>
</dbReference>
<gene>
    <name evidence="2" type="ORF">Y88_2849</name>
</gene>
<reference evidence="2 3" key="1">
    <citation type="journal article" date="2012" name="J. Bacteriol.">
        <title>Draft Genome Sequence of Novosphingobium nitrogenifigens Y88T.</title>
        <authorList>
            <person name="Strabala T.J."/>
            <person name="Macdonald L."/>
            <person name="Liu V."/>
            <person name="Smit A.M."/>
        </authorList>
    </citation>
    <scope>NUCLEOTIDE SEQUENCE [LARGE SCALE GENOMIC DNA]</scope>
    <source>
        <strain evidence="2 3">DSM 19370</strain>
    </source>
</reference>
<dbReference type="Proteomes" id="UP000004728">
    <property type="component" value="Unassembled WGS sequence"/>
</dbReference>
<dbReference type="eggNOG" id="COG4246">
    <property type="taxonomic scope" value="Bacteria"/>
</dbReference>
<dbReference type="OrthoDB" id="9798693at2"/>
<evidence type="ECO:0000313" key="3">
    <source>
        <dbReference type="Proteomes" id="UP000004728"/>
    </source>
</evidence>
<protein>
    <recommendedName>
        <fullName evidence="1">Phytase-like domain-containing protein</fullName>
    </recommendedName>
</protein>
<sequence>MRRLAVLLLLIAVVPVVFLRDGVHPSRGKRIWQRDLLPGLVASGLPRRLGPFRIDGVWQIGGDDEAIANYSALGVLSDGNLIALSDRGTVLTFSRPDRAGSWFAHSAYPLPDGHRLARRHTDGEAMVVLPPDDDLLFAYEGVPDLVRFHRDFSQPQMIRIPALAEWPDNLGPEAIAHLADGRFVMLEEGYLRWWDHTRHAGFLFPGVPHPGEAPLRFVLRLENGWRPTELAPMPDGRLLLLERKFTLRGFRSALALIDPAAIRPGATVVPRQLARIEDKRIRDNFEGMTVTREADGGLAVWIVSDSNGMTRLQRTLLIKLRLLVDPGA</sequence>
<feature type="domain" description="Phytase-like" evidence="1">
    <location>
        <begin position="69"/>
        <end position="307"/>
    </location>
</feature>
<evidence type="ECO:0000313" key="2">
    <source>
        <dbReference type="EMBL" id="EGD60559.1"/>
    </source>
</evidence>
<accession>F1Z4E9</accession>
<keyword evidence="3" id="KW-1185">Reference proteome</keyword>
<dbReference type="InParanoid" id="F1Z4E9"/>
<dbReference type="STRING" id="983920.Y88_2849"/>
<dbReference type="RefSeq" id="WP_008068425.1">
    <property type="nucleotide sequence ID" value="NZ_AQWK01000009.1"/>
</dbReference>
<organism evidence="2 3">
    <name type="scientific">Novosphingobium nitrogenifigens DSM 19370</name>
    <dbReference type="NCBI Taxonomy" id="983920"/>
    <lineage>
        <taxon>Bacteria</taxon>
        <taxon>Pseudomonadati</taxon>
        <taxon>Pseudomonadota</taxon>
        <taxon>Alphaproteobacteria</taxon>
        <taxon>Sphingomonadales</taxon>
        <taxon>Sphingomonadaceae</taxon>
        <taxon>Novosphingobium</taxon>
    </lineage>
</organism>
<comment type="caution">
    <text evidence="2">The sequence shown here is derived from an EMBL/GenBank/DDBJ whole genome shotgun (WGS) entry which is preliminary data.</text>
</comment>